<comment type="function">
    <text evidence="2">Catalyzes the activation of alpha-aminoadipate by ATP-dependent adenylation and the reduction of activated alpha-aminoadipate by NADPH. The activated alpha-aminoadipate is bound to the phosphopantheinyl group of the enzyme itself before it is reduced to (S)-2-amino-6-oxohexanoate.</text>
</comment>
<dbReference type="Gene3D" id="3.30.300.30">
    <property type="match status" value="1"/>
</dbReference>
<dbReference type="InterPro" id="IPR007219">
    <property type="entry name" value="XnlR_reg_dom"/>
</dbReference>
<name>A0A2P7YXJ8_9ASCO</name>
<proteinExistence type="inferred from homology"/>
<keyword evidence="11" id="KW-0560">Oxidoreductase</keyword>
<dbReference type="InterPro" id="IPR045851">
    <property type="entry name" value="AMP-bd_C_sf"/>
</dbReference>
<dbReference type="Pfam" id="PF07993">
    <property type="entry name" value="NAD_binding_4"/>
    <property type="match status" value="1"/>
</dbReference>
<evidence type="ECO:0000256" key="17">
    <source>
        <dbReference type="ARBA" id="ARBA00048414"/>
    </source>
</evidence>
<dbReference type="Proteomes" id="UP000241107">
    <property type="component" value="Unassembled WGS sequence"/>
</dbReference>
<keyword evidence="9" id="KW-0028">Amino-acid biosynthesis</keyword>
<dbReference type="SUPFAM" id="SSF51735">
    <property type="entry name" value="NAD(P)-binding Rossmann-fold domains"/>
    <property type="match status" value="1"/>
</dbReference>
<dbReference type="InterPro" id="IPR009081">
    <property type="entry name" value="PP-bd_ACP"/>
</dbReference>
<dbReference type="STRING" id="418784.A0A2P7YXJ8"/>
<evidence type="ECO:0000256" key="9">
    <source>
        <dbReference type="ARBA" id="ARBA00022605"/>
    </source>
</evidence>
<dbReference type="NCBIfam" id="TIGR01733">
    <property type="entry name" value="AA-adenyl-dom"/>
    <property type="match status" value="1"/>
</dbReference>
<evidence type="ECO:0000256" key="12">
    <source>
        <dbReference type="ARBA" id="ARBA00023154"/>
    </source>
</evidence>
<organism evidence="20 21">
    <name type="scientific">Candidozyma pseudohaemuli</name>
    <dbReference type="NCBI Taxonomy" id="418784"/>
    <lineage>
        <taxon>Eukaryota</taxon>
        <taxon>Fungi</taxon>
        <taxon>Dikarya</taxon>
        <taxon>Ascomycota</taxon>
        <taxon>Saccharomycotina</taxon>
        <taxon>Pichiomycetes</taxon>
        <taxon>Metschnikowiaceae</taxon>
        <taxon>Candidozyma</taxon>
    </lineage>
</organism>
<dbReference type="EC" id="1.2.1.31" evidence="6"/>
<evidence type="ECO:0000256" key="6">
    <source>
        <dbReference type="ARBA" id="ARBA00013073"/>
    </source>
</evidence>
<dbReference type="VEuPathDB" id="FungiDB:C7M61_000317"/>
<dbReference type="FunFam" id="3.30.300.30:FF:000035">
    <property type="entry name" value="L-2-aminoadipate reductase large subunit"/>
    <property type="match status" value="1"/>
</dbReference>
<evidence type="ECO:0000256" key="16">
    <source>
        <dbReference type="ARBA" id="ARBA00048260"/>
    </source>
</evidence>
<evidence type="ECO:0000313" key="21">
    <source>
        <dbReference type="Proteomes" id="UP000241107"/>
    </source>
</evidence>
<dbReference type="InterPro" id="IPR000873">
    <property type="entry name" value="AMP-dep_synth/lig_dom"/>
</dbReference>
<evidence type="ECO:0000256" key="1">
    <source>
        <dbReference type="ARBA" id="ARBA00001957"/>
    </source>
</evidence>
<feature type="domain" description="Carrier" evidence="19">
    <location>
        <begin position="844"/>
        <end position="921"/>
    </location>
</feature>
<dbReference type="PANTHER" id="PTHR44845:SF1">
    <property type="entry name" value="L-2-AMINOADIPATE REDUCTASE"/>
    <property type="match status" value="1"/>
</dbReference>
<evidence type="ECO:0000256" key="7">
    <source>
        <dbReference type="ARBA" id="ARBA00022450"/>
    </source>
</evidence>
<keyword evidence="13" id="KW-0539">Nucleus</keyword>
<dbReference type="OrthoDB" id="329835at2759"/>
<dbReference type="InterPro" id="IPR036291">
    <property type="entry name" value="NAD(P)-bd_dom_sf"/>
</dbReference>
<dbReference type="GO" id="GO:0008270">
    <property type="term" value="F:zinc ion binding"/>
    <property type="evidence" value="ECO:0007669"/>
    <property type="project" value="InterPro"/>
</dbReference>
<dbReference type="GO" id="GO:0004043">
    <property type="term" value="F:L-aminoadipate-semialdehyde dehydrogenase [NAD(P)+] activity"/>
    <property type="evidence" value="ECO:0007669"/>
    <property type="project" value="UniProtKB-EC"/>
</dbReference>
<dbReference type="InterPro" id="IPR036736">
    <property type="entry name" value="ACP-like_sf"/>
</dbReference>
<comment type="pathway">
    <text evidence="3">Amino-acid biosynthesis; L-lysine biosynthesis via AAA pathway; L-lysine from L-alpha-aminoadipate (fungal route): step 1/3.</text>
</comment>
<keyword evidence="10" id="KW-0521">NADP</keyword>
<comment type="caution">
    <text evidence="20">The sequence shown here is derived from an EMBL/GenBank/DDBJ whole genome shotgun (WGS) entry which is preliminary data.</text>
</comment>
<dbReference type="CDD" id="cd17647">
    <property type="entry name" value="A_NRPS_alphaAR"/>
    <property type="match status" value="1"/>
</dbReference>
<gene>
    <name evidence="20" type="ORF">C7M61_000317</name>
</gene>
<dbReference type="Gene3D" id="3.40.50.720">
    <property type="entry name" value="NAD(P)-binding Rossmann-like Domain"/>
    <property type="match status" value="1"/>
</dbReference>
<dbReference type="SUPFAM" id="SSF56801">
    <property type="entry name" value="Acetyl-CoA synthetase-like"/>
    <property type="match status" value="1"/>
</dbReference>
<dbReference type="InterPro" id="IPR042099">
    <property type="entry name" value="ANL_N_sf"/>
</dbReference>
<dbReference type="FunFam" id="3.40.50.720:FF:000787">
    <property type="entry name" value="L-2-aminoadipate reductase"/>
    <property type="match status" value="1"/>
</dbReference>
<evidence type="ECO:0000256" key="14">
    <source>
        <dbReference type="ARBA" id="ARBA00031335"/>
    </source>
</evidence>
<dbReference type="PANTHER" id="PTHR44845">
    <property type="entry name" value="CARRIER DOMAIN-CONTAINING PROTEIN"/>
    <property type="match status" value="1"/>
</dbReference>
<dbReference type="SMART" id="SM00906">
    <property type="entry name" value="Fungal_trans"/>
    <property type="match status" value="1"/>
</dbReference>
<dbReference type="Gene3D" id="1.10.1200.10">
    <property type="entry name" value="ACP-like"/>
    <property type="match status" value="1"/>
</dbReference>
<dbReference type="GeneID" id="36563710"/>
<dbReference type="InterPro" id="IPR010080">
    <property type="entry name" value="Thioester_reductase-like_dom"/>
</dbReference>
<dbReference type="PROSITE" id="PS00012">
    <property type="entry name" value="PHOSPHOPANTETHEINE"/>
    <property type="match status" value="1"/>
</dbReference>
<evidence type="ECO:0000256" key="3">
    <source>
        <dbReference type="ARBA" id="ARBA00004827"/>
    </source>
</evidence>
<dbReference type="NCBIfam" id="TIGR01746">
    <property type="entry name" value="Thioester-redct"/>
    <property type="match status" value="1"/>
</dbReference>
<keyword evidence="7" id="KW-0596">Phosphopantetheine</keyword>
<dbReference type="Pfam" id="PF00501">
    <property type="entry name" value="AMP-binding"/>
    <property type="match status" value="1"/>
</dbReference>
<keyword evidence="12" id="KW-0457">Lysine biosynthesis</keyword>
<dbReference type="SUPFAM" id="SSF52777">
    <property type="entry name" value="CoA-dependent acyltransferases"/>
    <property type="match status" value="1"/>
</dbReference>
<comment type="catalytic activity">
    <reaction evidence="17">
        <text>(S)-2-amino-6-oxohexanoate + NAD(+) + H2O = L-2-aminoadipate + NADH + 2 H(+)</text>
        <dbReference type="Rhea" id="RHEA:12308"/>
        <dbReference type="ChEBI" id="CHEBI:15377"/>
        <dbReference type="ChEBI" id="CHEBI:15378"/>
        <dbReference type="ChEBI" id="CHEBI:57540"/>
        <dbReference type="ChEBI" id="CHEBI:57945"/>
        <dbReference type="ChEBI" id="CHEBI:58321"/>
        <dbReference type="ChEBI" id="CHEBI:58672"/>
        <dbReference type="EC" id="1.2.1.31"/>
    </reaction>
</comment>
<evidence type="ECO:0000256" key="2">
    <source>
        <dbReference type="ARBA" id="ARBA00003499"/>
    </source>
</evidence>
<dbReference type="EMBL" id="PYFQ01000001">
    <property type="protein sequence ID" value="PSK40669.1"/>
    <property type="molecule type" value="Genomic_DNA"/>
</dbReference>
<sequence>MLDFWLNYLENPTLSVLPHDFLKPENNRSVEATKLIQIAVKPDFVTGLAVLAALIFRLTGDDDVVIATDAEAEGEPFIVRLTVDPKMLFKQLEEKIRQEYDTNQHKVEYHNLDDIAQAIKEQKGLETRPPLFKISYQFARESQKLETSVKGSVRDLAVFIDPKTAQLHFFYNALLYRSERMDIFAEQFSQFTTAVSQNPDVEITKVNLITPTQKSHLPDPTLDLDWSGYRGAIQDIFMKNALEFPDRTCVVETKLFMDPSSKTRTFTYKQINEASNVVGNYLKETGIKKGDIVMIYAYRGVDLMVAVMGVLKAGATFSVIDPAYPPARQNIYLSVAKPQGLIGLEKAGVLDDLVKDYIKDELNVVTSIPQLKLQDDGSIIGGLENSSEDVLAAYQSFAEKPTGVIVGPDCNPTLSFTSGSEGVPKGVLGRHYSLAYYFPWMAKRFGLSSDDKFTMLSGIAHDPIQRDMFTPLFLGAQLIVPTADDIGTPGKLADWMAEYGTTVTHLTPAMGQLLSAQATTAIPSLHHAFFVGDILTKRDCLRLQTLAENVYIVNMYGTTETQRAVSYFEIKSRAADPTFLKNLKDVMPAGSGMYNVQMLVVNRNDPSQTCGVGEIGEIYVRAAGLAEGYRGLPDLNKQKFVTNWYVDPQQWTEQDQANADVTKQPWREQGWFGPRDRLYRTGDLGRYLPDGNVECCGRADDQVKIRGFRIELGEIDTHLSQHPLVRENVTLVRRDKSEEPTLISYIVPKECPELHELKADVEDQDDPIVSGLAAYGALIKDIKLHLKKRLASYAIPTIIVPLVKLPLNPNGKVDKPKLPFPDTAQLEAVARLAADKRGIDHEEESFNELEATIRDLWIEVLPNRPATIAKDDSFFDLGGHSILGTRMIFELRKKLNVDVPLGIIFKNPTIELFSKEVAKYKKGDFAQLADGKAEHHEVEIDNSLSYSDDAKELTRDALLKLYPSLEKLDFSSTVNVFLTGATGFLGSFILRDLLLGRKGDFKVYAHVRASSAEAGLERLRKTGKTYGIWNEEWASKIEVVLGDLSKHQFGLDASTWSTLANAVDVIIHNGALVHWVYPYSQLRDANVISTINVMNLAGEGKPKQFSFVSTTSTLDSDYFINASDELTSRGFAGIAELDDLNGSSTGLGTGYGQSKWAAEYIIRRAGERGLKGCITRPGYVTGFSKSGASNTDDFLLRMLKGCAELGSYPDITNNVNAVPVDQVARVVVATALHPPHADYLAVAQVTGHPRIRFNDMLASLKTYGYDLKCEDYPEWRTSLEKFVIADSRDSALFPLLHFVLDNLPQDTKAPELDDQNAVKSLKADKDLLGEDRSAGDGLDAAQMGIYISYLVKIGFLPAPANQGEPLPEIELTQEALDLIASGAGARGSAGKSPVLPLQGNQLSGTEVLAKKRLVEQFYMPRSDPPLKAHSYSDLITAFRQGQPSAESPSREPRQEEAFPWLQVTAKKSFMELAEEGKLQYSPIDRDIQSPAKVAEMLLGVDDEDDDSRVIDRLVLALETSALALERKFEKDLNVTCAPTEQLNMLSEYLSKLSGEVQTLHKELSETTLRLKSNFRLQLQVSMEKLDKLDELLKSLTGRLDDSRQRMQSSKVVMTEEMADKIAVLEYVAKRFNEHDQLVRQRRVTQLISFLCCVIGGLCIYVLARKHLTEVEEELSVTRQIIARYCPEVDLQQLVGKLRNGTSIDDLPDDVVVKRRKVEVPNQNGFIGHTPQMNILLLLQNHDDILSLLLMLLQIPQYLPPSINETDAMSNSKSSTSSSPLSNTYSSKCLWDERRSMLDRKLSVTDGMATTESNCYLGTTSSAALINLIGGGYFLQQNKPKIRESDSPSSASSLASISIPSRLRIEHYVNMYFETYHVSYPIVHRPLFLAQLNEVVEAPPGWRSLLYIVAAIGLFMSATTGDEDDDLTLLDCAKKELSLEDLETGSLTLVQTLALISNYLQKRDRPNSGYNYLGLAARMALGLGLHKDLAEPGDLLLNQEMRRRVWWCLYIFDCGLTITYGRPLGIPCAGLDAKLPMNVVDSNLTAMTAAPPQQEKGPTVYTSVRLQALFHIFTNSIYERIISDPFPLAQTLLRWDCEYIERWKLLIPRSFREDADVSARFKLAHAVLHWRSRNLRIIMYRTFMLKRLFSDKQEPVDDYETKAGEVCLRECSITIQSMDTFWSEKAQYNRMDAWYLLFFLIPAVVMPLVCLRNDPVSSEANAWRKEIVMAQRVIDKILKICPPAARISEFISSMALGCLGNQENTTGFTPLNDNMAFPTIAVDESPMSQLMQLHTMLWPSSFDIEQQF</sequence>
<dbReference type="CDD" id="cd05235">
    <property type="entry name" value="SDR_e1"/>
    <property type="match status" value="1"/>
</dbReference>
<dbReference type="PROSITE" id="PS50075">
    <property type="entry name" value="CARRIER"/>
    <property type="match status" value="1"/>
</dbReference>
<evidence type="ECO:0000256" key="13">
    <source>
        <dbReference type="ARBA" id="ARBA00023242"/>
    </source>
</evidence>
<evidence type="ECO:0000256" key="10">
    <source>
        <dbReference type="ARBA" id="ARBA00022857"/>
    </source>
</evidence>
<dbReference type="Gene3D" id="3.30.559.30">
    <property type="entry name" value="Nonribosomal peptide synthetase, condensation domain"/>
    <property type="match status" value="1"/>
</dbReference>
<dbReference type="Pfam" id="PF04082">
    <property type="entry name" value="Fungal_trans"/>
    <property type="match status" value="1"/>
</dbReference>
<dbReference type="Pfam" id="PF00550">
    <property type="entry name" value="PP-binding"/>
    <property type="match status" value="1"/>
</dbReference>
<dbReference type="RefSeq" id="XP_024715368.1">
    <property type="nucleotide sequence ID" value="XM_024855769.1"/>
</dbReference>
<dbReference type="UniPathway" id="UPA00033">
    <property type="reaction ID" value="UER00032"/>
</dbReference>
<protein>
    <recommendedName>
        <fullName evidence="15">Alpha-aminoadipate reductase</fullName>
        <ecNumber evidence="6">1.2.1.31</ecNumber>
        <ecNumber evidence="5">1.2.1.95</ecNumber>
    </recommendedName>
    <alternativeName>
        <fullName evidence="14">L-aminoadipate-semialdehyde dehydrogenase</fullName>
    </alternativeName>
</protein>
<dbReference type="FunFam" id="3.40.50.12780:FF:000046">
    <property type="entry name" value="L-2-aminoadipate reductase"/>
    <property type="match status" value="1"/>
</dbReference>
<evidence type="ECO:0000256" key="5">
    <source>
        <dbReference type="ARBA" id="ARBA00012913"/>
    </source>
</evidence>
<dbReference type="InterPro" id="IPR006162">
    <property type="entry name" value="Ppantetheine_attach_site"/>
</dbReference>
<evidence type="ECO:0000256" key="11">
    <source>
        <dbReference type="ARBA" id="ARBA00023002"/>
    </source>
</evidence>
<dbReference type="GO" id="GO:0006351">
    <property type="term" value="P:DNA-templated transcription"/>
    <property type="evidence" value="ECO:0007669"/>
    <property type="project" value="InterPro"/>
</dbReference>
<dbReference type="PROSITE" id="PS00455">
    <property type="entry name" value="AMP_BINDING"/>
    <property type="match status" value="1"/>
</dbReference>
<dbReference type="Gene3D" id="3.40.50.12780">
    <property type="entry name" value="N-terminal domain of ligase-like"/>
    <property type="match status" value="1"/>
</dbReference>
<dbReference type="InterPro" id="IPR010071">
    <property type="entry name" value="AA_adenyl_dom"/>
</dbReference>
<evidence type="ECO:0000313" key="20">
    <source>
        <dbReference type="EMBL" id="PSK40669.1"/>
    </source>
</evidence>
<dbReference type="GO" id="GO:0019878">
    <property type="term" value="P:lysine biosynthetic process via aminoadipic acid"/>
    <property type="evidence" value="ECO:0007669"/>
    <property type="project" value="UniProtKB-UniPathway"/>
</dbReference>
<accession>A0A2P7YXJ8</accession>
<keyword evidence="8" id="KW-0597">Phosphoprotein</keyword>
<evidence type="ECO:0000259" key="19">
    <source>
        <dbReference type="PROSITE" id="PS50075"/>
    </source>
</evidence>
<dbReference type="InterPro" id="IPR020845">
    <property type="entry name" value="AMP-binding_CS"/>
</dbReference>
<dbReference type="InterPro" id="IPR014397">
    <property type="entry name" value="Lys2"/>
</dbReference>
<evidence type="ECO:0000256" key="18">
    <source>
        <dbReference type="ARBA" id="ARBA00049537"/>
    </source>
</evidence>
<dbReference type="InterPro" id="IPR013120">
    <property type="entry name" value="FAR_NAD-bd"/>
</dbReference>
<evidence type="ECO:0000256" key="8">
    <source>
        <dbReference type="ARBA" id="ARBA00022553"/>
    </source>
</evidence>
<dbReference type="NCBIfam" id="TIGR03443">
    <property type="entry name" value="alpha_am_amid"/>
    <property type="match status" value="1"/>
</dbReference>
<evidence type="ECO:0000256" key="15">
    <source>
        <dbReference type="ARBA" id="ARBA00032195"/>
    </source>
</evidence>
<comment type="similarity">
    <text evidence="4">Belongs to the ATP-dependent AMP-binding enzyme family.</text>
</comment>
<keyword evidence="21" id="KW-1185">Reference proteome</keyword>
<reference evidence="20 21" key="1">
    <citation type="submission" date="2018-03" db="EMBL/GenBank/DDBJ databases">
        <title>Candida pseudohaemulonii genome assembly and annotation.</title>
        <authorList>
            <person name="Munoz J.F."/>
            <person name="Gade L.G."/>
            <person name="Chow N.A."/>
            <person name="Litvintseva A.P."/>
            <person name="Loparev V.N."/>
            <person name="Cuomo C.A."/>
        </authorList>
    </citation>
    <scope>NUCLEOTIDE SEQUENCE [LARGE SCALE GENOMIC DNA]</scope>
    <source>
        <strain evidence="20 21">B12108</strain>
    </source>
</reference>
<evidence type="ECO:0000256" key="4">
    <source>
        <dbReference type="ARBA" id="ARBA00006432"/>
    </source>
</evidence>
<comment type="catalytic activity">
    <reaction evidence="18">
        <text>(S)-2-amino-6-oxohexanoate + NADP(+) + H2O = L-2-aminoadipate + NADPH + 2 H(+)</text>
        <dbReference type="Rhea" id="RHEA:12304"/>
        <dbReference type="ChEBI" id="CHEBI:15377"/>
        <dbReference type="ChEBI" id="CHEBI:15378"/>
        <dbReference type="ChEBI" id="CHEBI:57783"/>
        <dbReference type="ChEBI" id="CHEBI:58321"/>
        <dbReference type="ChEBI" id="CHEBI:58349"/>
        <dbReference type="ChEBI" id="CHEBI:58672"/>
        <dbReference type="EC" id="1.2.1.31"/>
    </reaction>
</comment>
<dbReference type="EC" id="1.2.1.95" evidence="5"/>
<dbReference type="SUPFAM" id="SSF47336">
    <property type="entry name" value="ACP-like"/>
    <property type="match status" value="1"/>
</dbReference>
<comment type="cofactor">
    <cofactor evidence="1">
        <name>pantetheine 4'-phosphate</name>
        <dbReference type="ChEBI" id="CHEBI:47942"/>
    </cofactor>
</comment>
<dbReference type="CDD" id="cd12148">
    <property type="entry name" value="fungal_TF_MHR"/>
    <property type="match status" value="1"/>
</dbReference>
<dbReference type="GO" id="GO:0003677">
    <property type="term" value="F:DNA binding"/>
    <property type="evidence" value="ECO:0007669"/>
    <property type="project" value="InterPro"/>
</dbReference>
<comment type="catalytic activity">
    <reaction evidence="16">
        <text>(S)-2-amino-6-oxohexanoate + AMP + diphosphate + NADP(+) = L-2-aminoadipate + ATP + NADPH + H(+)</text>
        <dbReference type="Rhea" id="RHEA:46936"/>
        <dbReference type="ChEBI" id="CHEBI:15378"/>
        <dbReference type="ChEBI" id="CHEBI:30616"/>
        <dbReference type="ChEBI" id="CHEBI:33019"/>
        <dbReference type="ChEBI" id="CHEBI:57783"/>
        <dbReference type="ChEBI" id="CHEBI:58321"/>
        <dbReference type="ChEBI" id="CHEBI:58349"/>
        <dbReference type="ChEBI" id="CHEBI:58672"/>
        <dbReference type="ChEBI" id="CHEBI:456215"/>
        <dbReference type="EC" id="1.2.1.95"/>
    </reaction>
</comment>